<accession>A0A1M4TEH0</accession>
<sequence length="135" mass="15401">MTKKSKAILYSGLAVILILLLSLYLNFSPKEFNFFPKCMFHSLTGLHCPGCGSQRAIHAILNGQIIEGLKYNLLIILAILVLSYQVVQQIVVHYYPEKNNNILYKSATPWVIFTIIILFWILRNIPFAPFTFLAP</sequence>
<feature type="transmembrane region" description="Helical" evidence="1">
    <location>
        <begin position="102"/>
        <end position="122"/>
    </location>
</feature>
<dbReference type="RefSeq" id="WP_073191784.1">
    <property type="nucleotide sequence ID" value="NZ_FQTW01000001.1"/>
</dbReference>
<dbReference type="Proteomes" id="UP000184462">
    <property type="component" value="Unassembled WGS sequence"/>
</dbReference>
<evidence type="ECO:0008006" key="4">
    <source>
        <dbReference type="Google" id="ProtNLM"/>
    </source>
</evidence>
<dbReference type="EMBL" id="FQTW01000001">
    <property type="protein sequence ID" value="SHE42775.1"/>
    <property type="molecule type" value="Genomic_DNA"/>
</dbReference>
<reference evidence="2 3" key="1">
    <citation type="submission" date="2016-11" db="EMBL/GenBank/DDBJ databases">
        <authorList>
            <person name="Jaros S."/>
            <person name="Januszkiewicz K."/>
            <person name="Wedrychowicz H."/>
        </authorList>
    </citation>
    <scope>NUCLEOTIDE SEQUENCE [LARGE SCALE GENOMIC DNA]</scope>
    <source>
        <strain evidence="2 3">DSM 25661</strain>
    </source>
</reference>
<proteinExistence type="predicted"/>
<feature type="transmembrane region" description="Helical" evidence="1">
    <location>
        <begin position="71"/>
        <end position="95"/>
    </location>
</feature>
<keyword evidence="1" id="KW-0472">Membrane</keyword>
<evidence type="ECO:0000313" key="2">
    <source>
        <dbReference type="EMBL" id="SHE42775.1"/>
    </source>
</evidence>
<organism evidence="2 3">
    <name type="scientific">Psychroflexus salarius</name>
    <dbReference type="NCBI Taxonomy" id="1155689"/>
    <lineage>
        <taxon>Bacteria</taxon>
        <taxon>Pseudomonadati</taxon>
        <taxon>Bacteroidota</taxon>
        <taxon>Flavobacteriia</taxon>
        <taxon>Flavobacteriales</taxon>
        <taxon>Flavobacteriaceae</taxon>
        <taxon>Psychroflexus</taxon>
    </lineage>
</organism>
<dbReference type="InterPro" id="IPR021215">
    <property type="entry name" value="DUF2752"/>
</dbReference>
<dbReference type="STRING" id="1155689.SAMN05444278_101614"/>
<protein>
    <recommendedName>
        <fullName evidence="4">DUF2752 domain-containing protein</fullName>
    </recommendedName>
</protein>
<keyword evidence="1" id="KW-1133">Transmembrane helix</keyword>
<name>A0A1M4TEH0_9FLAO</name>
<evidence type="ECO:0000313" key="3">
    <source>
        <dbReference type="Proteomes" id="UP000184462"/>
    </source>
</evidence>
<feature type="transmembrane region" description="Helical" evidence="1">
    <location>
        <begin position="7"/>
        <end position="27"/>
    </location>
</feature>
<keyword evidence="1" id="KW-0812">Transmembrane</keyword>
<evidence type="ECO:0000256" key="1">
    <source>
        <dbReference type="SAM" id="Phobius"/>
    </source>
</evidence>
<dbReference type="Pfam" id="PF10825">
    <property type="entry name" value="DUF2752"/>
    <property type="match status" value="1"/>
</dbReference>
<gene>
    <name evidence="2" type="ORF">SAMN05444278_101614</name>
</gene>
<keyword evidence="3" id="KW-1185">Reference proteome</keyword>
<dbReference type="AlphaFoldDB" id="A0A1M4TEH0"/>
<dbReference type="OrthoDB" id="9815897at2"/>